<feature type="domain" description="WH1" evidence="5">
    <location>
        <begin position="4"/>
        <end position="129"/>
    </location>
</feature>
<feature type="compositionally biased region" description="Acidic residues" evidence="4">
    <location>
        <begin position="154"/>
        <end position="171"/>
    </location>
</feature>
<dbReference type="Gene3D" id="2.30.29.30">
    <property type="entry name" value="Pleckstrin-homology domain (PH domain)/Phosphotyrosine-binding domain (PTB)"/>
    <property type="match status" value="1"/>
</dbReference>
<protein>
    <submittedName>
        <fullName evidence="6">Sprouty-related, EVH1 domain-containing protein 1</fullName>
    </submittedName>
</protein>
<dbReference type="PANTHER" id="PTHR11202:SF3">
    <property type="entry name" value="SPROUTY-RELATED PROTEIN WITH EVH-1 DOMAIN, ISOFORM C"/>
    <property type="match status" value="1"/>
</dbReference>
<proteinExistence type="predicted"/>
<dbReference type="GO" id="GO:0043409">
    <property type="term" value="P:negative regulation of MAPK cascade"/>
    <property type="evidence" value="ECO:0007669"/>
    <property type="project" value="TreeGrafter"/>
</dbReference>
<evidence type="ECO:0000256" key="4">
    <source>
        <dbReference type="SAM" id="MobiDB-lite"/>
    </source>
</evidence>
<sequence length="383" mass="41479">MSSISEDGGNNLVRVRAQVMTRDDSAGGWVAMGGGGLSNVSVKKIEVLPPADGSPHTGPSKFEYVIFGKRISDQSVVLSCTITRDFTYNKVMPTFHHWQTSDKKFGLTFQAAADARAFDQGVRNALQEYLHAHPLCELWEDKDRAYGFSGSVDLMEEDTDEDEEEEDEDDAEHERNGESADGDEDNVFEPVELPSKNSSSHSSSQDYASRTSPPSSNSSIPSKALPPLVLDSKDLLTMGGAPPPLPPTSVPGGGGYTTVAIVGGHGGDELKKPPHPVLGRGRRLCKFCSESFSEENNPPGSCRFGPDPRGGWLESLQCMPCAQYVQDKCDNAPPHTRPPLWLSLSFFCRYLVPLLCCCGLLSACHEPCVQCGLMGARHQASDL</sequence>
<reference evidence="6" key="1">
    <citation type="submission" date="2021-05" db="EMBL/GenBank/DDBJ databases">
        <authorList>
            <person name="Alioto T."/>
            <person name="Alioto T."/>
            <person name="Gomez Garrido J."/>
        </authorList>
    </citation>
    <scope>NUCLEOTIDE SEQUENCE</scope>
</reference>
<dbReference type="SUPFAM" id="SSF50729">
    <property type="entry name" value="PH domain-like"/>
    <property type="match status" value="1"/>
</dbReference>
<evidence type="ECO:0000259" key="5">
    <source>
        <dbReference type="PROSITE" id="PS50229"/>
    </source>
</evidence>
<feature type="compositionally biased region" description="Low complexity" evidence="4">
    <location>
        <begin position="192"/>
        <end position="222"/>
    </location>
</feature>
<evidence type="ECO:0000256" key="2">
    <source>
        <dbReference type="ARBA" id="ARBA00022475"/>
    </source>
</evidence>
<dbReference type="InterPro" id="IPR011993">
    <property type="entry name" value="PH-like_dom_sf"/>
</dbReference>
<evidence type="ECO:0000313" key="6">
    <source>
        <dbReference type="EMBL" id="CAG6608307.1"/>
    </source>
</evidence>
<dbReference type="Pfam" id="PF00568">
    <property type="entry name" value="WH1"/>
    <property type="match status" value="1"/>
</dbReference>
<evidence type="ECO:0000256" key="3">
    <source>
        <dbReference type="ARBA" id="ARBA00023136"/>
    </source>
</evidence>
<dbReference type="AlphaFoldDB" id="A0A8D8LMY7"/>
<dbReference type="EMBL" id="HBUF01389086">
    <property type="protein sequence ID" value="CAG6733197.1"/>
    <property type="molecule type" value="Transcribed_RNA"/>
</dbReference>
<comment type="subcellular location">
    <subcellularLocation>
        <location evidence="1">Cell membrane</location>
        <topology evidence="1">Peripheral membrane protein</topology>
    </subcellularLocation>
</comment>
<feature type="region of interest" description="Disordered" evidence="4">
    <location>
        <begin position="152"/>
        <end position="226"/>
    </location>
</feature>
<accession>A0A8D8LMY7</accession>
<dbReference type="PANTHER" id="PTHR11202">
    <property type="entry name" value="SPROUTY-RELATED, EVH1 DOMAIN-CONTAINING PROTEIN FAMILY MEMBER"/>
    <property type="match status" value="1"/>
</dbReference>
<organism evidence="6">
    <name type="scientific">Cacopsylla melanoneura</name>
    <dbReference type="NCBI Taxonomy" id="428564"/>
    <lineage>
        <taxon>Eukaryota</taxon>
        <taxon>Metazoa</taxon>
        <taxon>Ecdysozoa</taxon>
        <taxon>Arthropoda</taxon>
        <taxon>Hexapoda</taxon>
        <taxon>Insecta</taxon>
        <taxon>Pterygota</taxon>
        <taxon>Neoptera</taxon>
        <taxon>Paraneoptera</taxon>
        <taxon>Hemiptera</taxon>
        <taxon>Sternorrhyncha</taxon>
        <taxon>Psylloidea</taxon>
        <taxon>Psyllidae</taxon>
        <taxon>Psyllinae</taxon>
        <taxon>Cacopsylla</taxon>
    </lineage>
</organism>
<dbReference type="InterPro" id="IPR041937">
    <property type="entry name" value="SPRE_EVH1"/>
</dbReference>
<dbReference type="PROSITE" id="PS50229">
    <property type="entry name" value="WH1"/>
    <property type="match status" value="1"/>
</dbReference>
<dbReference type="EMBL" id="HBUF01011043">
    <property type="protein sequence ID" value="CAG6608307.1"/>
    <property type="molecule type" value="Transcribed_RNA"/>
</dbReference>
<name>A0A8D8LMY7_9HEMI</name>
<evidence type="ECO:0000256" key="1">
    <source>
        <dbReference type="ARBA" id="ARBA00004202"/>
    </source>
</evidence>
<dbReference type="CDD" id="cd10574">
    <property type="entry name" value="EVH1_SPRED-like"/>
    <property type="match status" value="1"/>
</dbReference>
<dbReference type="GO" id="GO:0005886">
    <property type="term" value="C:plasma membrane"/>
    <property type="evidence" value="ECO:0007669"/>
    <property type="project" value="UniProtKB-SubCell"/>
</dbReference>
<dbReference type="FunFam" id="2.30.29.30:FF:000052">
    <property type="entry name" value="Sprouty-related, EVH1 domain containing 2"/>
    <property type="match status" value="1"/>
</dbReference>
<dbReference type="SMART" id="SM00461">
    <property type="entry name" value="WH1"/>
    <property type="match status" value="1"/>
</dbReference>
<keyword evidence="2" id="KW-1003">Cell membrane</keyword>
<dbReference type="GO" id="GO:0019901">
    <property type="term" value="F:protein kinase binding"/>
    <property type="evidence" value="ECO:0007669"/>
    <property type="project" value="TreeGrafter"/>
</dbReference>
<keyword evidence="3" id="KW-0472">Membrane</keyword>
<dbReference type="InterPro" id="IPR000697">
    <property type="entry name" value="WH1/EVH1_dom"/>
</dbReference>